<dbReference type="PANTHER" id="PTHR31175">
    <property type="entry name" value="AUXIN-RESPONSIVE FAMILY PROTEIN"/>
    <property type="match status" value="1"/>
</dbReference>
<evidence type="ECO:0000313" key="4">
    <source>
        <dbReference type="Proteomes" id="UP000515123"/>
    </source>
</evidence>
<comment type="similarity">
    <text evidence="1">Belongs to the ARG7 family.</text>
</comment>
<evidence type="ECO:0000313" key="5">
    <source>
        <dbReference type="RefSeq" id="XP_020084029.1"/>
    </source>
</evidence>
<dbReference type="GO" id="GO:0009733">
    <property type="term" value="P:response to auxin"/>
    <property type="evidence" value="ECO:0007669"/>
    <property type="project" value="InterPro"/>
</dbReference>
<evidence type="ECO:0000256" key="1">
    <source>
        <dbReference type="ARBA" id="ARBA00006974"/>
    </source>
</evidence>
<dbReference type="OrthoDB" id="1916968at2759"/>
<dbReference type="Proteomes" id="UP000515123">
    <property type="component" value="Linkage group 3"/>
</dbReference>
<evidence type="ECO:0000313" key="2">
    <source>
        <dbReference type="EMBL" id="OAY84508.1"/>
    </source>
</evidence>
<dbReference type="Proteomes" id="UP000092600">
    <property type="component" value="Unassembled WGS sequence"/>
</dbReference>
<dbReference type="AlphaFoldDB" id="A0A199W5P3"/>
<gene>
    <name evidence="5" type="primary">LOC109707282</name>
    <name evidence="2" type="ORF">ACMD2_17034</name>
</gene>
<sequence>MSSNRLSELIMRKWHVIARTKRRSKGHFVVYSKGGKRFVVPLKYLDHPIFQVLLEMAEEEFGTNGDGPLMVPCEEELMEHVVSLLRNHTIHVSFL</sequence>
<reference evidence="5" key="2">
    <citation type="submission" date="2025-04" db="UniProtKB">
        <authorList>
            <consortium name="RefSeq"/>
        </authorList>
    </citation>
    <scope>IDENTIFICATION</scope>
    <source>
        <tissue evidence="5">Leaf</tissue>
    </source>
</reference>
<evidence type="ECO:0000313" key="3">
    <source>
        <dbReference type="Proteomes" id="UP000092600"/>
    </source>
</evidence>
<name>A0A199W5P3_ANACO</name>
<dbReference type="Gramene" id="Aco011964.1.mrna1">
    <property type="protein sequence ID" value="Aco011964.1.mrna1.cds1"/>
    <property type="gene ID" value="Aco011964.1.path1"/>
</dbReference>
<keyword evidence="4" id="KW-1185">Reference proteome</keyword>
<organism evidence="2 3">
    <name type="scientific">Ananas comosus</name>
    <name type="common">Pineapple</name>
    <name type="synonym">Ananas ananas</name>
    <dbReference type="NCBI Taxonomy" id="4615"/>
    <lineage>
        <taxon>Eukaryota</taxon>
        <taxon>Viridiplantae</taxon>
        <taxon>Streptophyta</taxon>
        <taxon>Embryophyta</taxon>
        <taxon>Tracheophyta</taxon>
        <taxon>Spermatophyta</taxon>
        <taxon>Magnoliopsida</taxon>
        <taxon>Liliopsida</taxon>
        <taxon>Poales</taxon>
        <taxon>Bromeliaceae</taxon>
        <taxon>Bromelioideae</taxon>
        <taxon>Ananas</taxon>
    </lineage>
</organism>
<protein>
    <submittedName>
        <fullName evidence="2 5">Auxin-responsive protein SAUR36</fullName>
    </submittedName>
</protein>
<dbReference type="InterPro" id="IPR003676">
    <property type="entry name" value="SAUR_fam"/>
</dbReference>
<reference evidence="2 3" key="1">
    <citation type="journal article" date="2016" name="DNA Res.">
        <title>The draft genome of MD-2 pineapple using hybrid error correction of long reads.</title>
        <authorList>
            <person name="Redwan R.M."/>
            <person name="Saidin A."/>
            <person name="Kumar S.V."/>
        </authorList>
    </citation>
    <scope>NUCLEOTIDE SEQUENCE [LARGE SCALE GENOMIC DNA]</scope>
    <source>
        <strain evidence="3">cv. MD2</strain>
        <tissue evidence="2">Leaf</tissue>
    </source>
</reference>
<dbReference type="Pfam" id="PF02519">
    <property type="entry name" value="Auxin_inducible"/>
    <property type="match status" value="1"/>
</dbReference>
<dbReference type="RefSeq" id="XP_020084029.1">
    <property type="nucleotide sequence ID" value="XM_020228440.1"/>
</dbReference>
<accession>A0A199W5P3</accession>
<dbReference type="STRING" id="4615.A0A199W5P3"/>
<proteinExistence type="inferred from homology"/>
<dbReference type="EMBL" id="LSRQ01000212">
    <property type="protein sequence ID" value="OAY84508.1"/>
    <property type="molecule type" value="Genomic_DNA"/>
</dbReference>
<dbReference type="GeneID" id="109707282"/>